<dbReference type="STRING" id="1121290.CLAOCE_11830"/>
<dbReference type="GO" id="GO:0050660">
    <property type="term" value="F:flavin adenine dinucleotide binding"/>
    <property type="evidence" value="ECO:0007669"/>
    <property type="project" value="InterPro"/>
</dbReference>
<evidence type="ECO:0000256" key="8">
    <source>
        <dbReference type="ARBA" id="ARBA00022982"/>
    </source>
</evidence>
<keyword evidence="3 11" id="KW-0285">Flavoprotein</keyword>
<dbReference type="CDD" id="cd06218">
    <property type="entry name" value="DHOD_e_trans"/>
    <property type="match status" value="1"/>
</dbReference>
<dbReference type="SUPFAM" id="SSF63380">
    <property type="entry name" value="Riboflavin synthase domain-like"/>
    <property type="match status" value="1"/>
</dbReference>
<dbReference type="Proteomes" id="UP000175744">
    <property type="component" value="Unassembled WGS sequence"/>
</dbReference>
<keyword evidence="16" id="KW-1185">Reference proteome</keyword>
<dbReference type="SUPFAM" id="SSF52343">
    <property type="entry name" value="Ferredoxin reductase-like, C-terminal NADP-linked domain"/>
    <property type="match status" value="1"/>
</dbReference>
<dbReference type="GO" id="GO:0051537">
    <property type="term" value="F:2 iron, 2 sulfur cluster binding"/>
    <property type="evidence" value="ECO:0007669"/>
    <property type="project" value="UniProtKB-KW"/>
</dbReference>
<comment type="similarity">
    <text evidence="1 11">Belongs to the PyrK family.</text>
</comment>
<evidence type="ECO:0000256" key="9">
    <source>
        <dbReference type="ARBA" id="ARBA00023004"/>
    </source>
</evidence>
<reference evidence="15 16" key="1">
    <citation type="submission" date="2016-06" db="EMBL/GenBank/DDBJ databases">
        <title>Genome sequence of Clostridium acetireducens DSM 10703.</title>
        <authorList>
            <person name="Poehlein A."/>
            <person name="Fluechter S."/>
            <person name="Duerre P."/>
            <person name="Daniel R."/>
        </authorList>
    </citation>
    <scope>NUCLEOTIDE SEQUENCE [LARGE SCALE GENOMIC DNA]</scope>
    <source>
        <strain evidence="15 16">DSM 10703</strain>
    </source>
</reference>
<evidence type="ECO:0000256" key="2">
    <source>
        <dbReference type="ARBA" id="ARBA00022448"/>
    </source>
</evidence>
<keyword evidence="8 11" id="KW-0249">Electron transport</keyword>
<accession>A0A1E8EZ70</accession>
<dbReference type="Gene3D" id="2.40.30.10">
    <property type="entry name" value="Translation factors"/>
    <property type="match status" value="1"/>
</dbReference>
<dbReference type="InterPro" id="IPR050353">
    <property type="entry name" value="PyrK_electron_transfer"/>
</dbReference>
<dbReference type="InterPro" id="IPR023455">
    <property type="entry name" value="Dihydroorotate_DHASE_ETsu"/>
</dbReference>
<evidence type="ECO:0000256" key="5">
    <source>
        <dbReference type="ARBA" id="ARBA00022723"/>
    </source>
</evidence>
<dbReference type="Gene3D" id="2.10.240.10">
    <property type="entry name" value="Dihydroorotate dehydrogenase, electron transfer subunit"/>
    <property type="match status" value="1"/>
</dbReference>
<keyword evidence="4 11" id="KW-0001">2Fe-2S</keyword>
<dbReference type="InterPro" id="IPR017927">
    <property type="entry name" value="FAD-bd_FR_type"/>
</dbReference>
<keyword evidence="9 11" id="KW-0408">Iron</keyword>
<dbReference type="RefSeq" id="WP_070110135.1">
    <property type="nucleotide sequence ID" value="NZ_LZFO01000013.1"/>
</dbReference>
<keyword evidence="10 11" id="KW-0411">Iron-sulfur</keyword>
<dbReference type="PIRSF" id="PIRSF006816">
    <property type="entry name" value="Cyc3_hyd_g"/>
    <property type="match status" value="1"/>
</dbReference>
<evidence type="ECO:0000256" key="3">
    <source>
        <dbReference type="ARBA" id="ARBA00022630"/>
    </source>
</evidence>
<dbReference type="InterPro" id="IPR019480">
    <property type="entry name" value="Dihydroorotate_DH_Fe-S-bd"/>
</dbReference>
<evidence type="ECO:0000256" key="4">
    <source>
        <dbReference type="ARBA" id="ARBA00022714"/>
    </source>
</evidence>
<keyword evidence="6 11" id="KW-0274">FAD</keyword>
<comment type="function">
    <text evidence="11">Responsible for channeling the electrons from the oxidation of dihydroorotate from the FMN redox center in the PyrD type B subunit to the ultimate electron acceptor NAD(+).</text>
</comment>
<comment type="cofactor">
    <cofactor evidence="11 12">
        <name>FAD</name>
        <dbReference type="ChEBI" id="CHEBI:57692"/>
    </cofactor>
    <text evidence="11 12">Binds 1 FAD per subunit.</text>
</comment>
<feature type="binding site" evidence="11 13">
    <location>
        <position position="214"/>
    </location>
    <ligand>
        <name>[2Fe-2S] cluster</name>
        <dbReference type="ChEBI" id="CHEBI:190135"/>
    </ligand>
</feature>
<feature type="binding site" evidence="11 12">
    <location>
        <begin position="75"/>
        <end position="76"/>
    </location>
    <ligand>
        <name>FAD</name>
        <dbReference type="ChEBI" id="CHEBI:57692"/>
    </ligand>
</feature>
<evidence type="ECO:0000256" key="12">
    <source>
        <dbReference type="PIRSR" id="PIRSR006816-1"/>
    </source>
</evidence>
<dbReference type="OrthoDB" id="9789468at2"/>
<feature type="binding site" evidence="11 13">
    <location>
        <position position="219"/>
    </location>
    <ligand>
        <name>[2Fe-2S] cluster</name>
        <dbReference type="ChEBI" id="CHEBI:190135"/>
    </ligand>
</feature>
<dbReference type="PANTHER" id="PTHR43513">
    <property type="entry name" value="DIHYDROOROTATE DEHYDROGENASE B (NAD(+)), ELECTRON TRANSFER SUBUNIT"/>
    <property type="match status" value="1"/>
</dbReference>
<dbReference type="Gene3D" id="3.40.50.80">
    <property type="entry name" value="Nucleotide-binding domain of ferredoxin-NADP reductase (FNR) module"/>
    <property type="match status" value="1"/>
</dbReference>
<dbReference type="Pfam" id="PF10418">
    <property type="entry name" value="DHODB_Fe-S_bind"/>
    <property type="match status" value="1"/>
</dbReference>
<dbReference type="PATRIC" id="fig|1121290.3.peg.1167"/>
<dbReference type="InterPro" id="IPR012165">
    <property type="entry name" value="Cyt_c3_hydrogenase_gsu"/>
</dbReference>
<evidence type="ECO:0000256" key="7">
    <source>
        <dbReference type="ARBA" id="ARBA00022975"/>
    </source>
</evidence>
<dbReference type="InterPro" id="IPR037117">
    <property type="entry name" value="Dihydroorotate_DH_ele_sf"/>
</dbReference>
<organism evidence="15 16">
    <name type="scientific">Clostridium acetireducens DSM 10703</name>
    <dbReference type="NCBI Taxonomy" id="1121290"/>
    <lineage>
        <taxon>Bacteria</taxon>
        <taxon>Bacillati</taxon>
        <taxon>Bacillota</taxon>
        <taxon>Clostridia</taxon>
        <taxon>Eubacteriales</taxon>
        <taxon>Clostridiaceae</taxon>
        <taxon>Clostridium</taxon>
    </lineage>
</organism>
<dbReference type="EMBL" id="LZFO01000013">
    <property type="protein sequence ID" value="OFI06262.1"/>
    <property type="molecule type" value="Genomic_DNA"/>
</dbReference>
<dbReference type="UniPathway" id="UPA00070">
    <property type="reaction ID" value="UER00945"/>
</dbReference>
<comment type="subunit">
    <text evidence="11">Heterotetramer of 2 PyrK and 2 PyrD type B subunits.</text>
</comment>
<feature type="binding site" evidence="11 13">
    <location>
        <position position="222"/>
    </location>
    <ligand>
        <name>[2Fe-2S] cluster</name>
        <dbReference type="ChEBI" id="CHEBI:190135"/>
    </ligand>
</feature>
<keyword evidence="2 11" id="KW-0813">Transport</keyword>
<evidence type="ECO:0000313" key="15">
    <source>
        <dbReference type="EMBL" id="OFI06262.1"/>
    </source>
</evidence>
<evidence type="ECO:0000256" key="10">
    <source>
        <dbReference type="ARBA" id="ARBA00023014"/>
    </source>
</evidence>
<dbReference type="GO" id="GO:0046872">
    <property type="term" value="F:metal ion binding"/>
    <property type="evidence" value="ECO:0007669"/>
    <property type="project" value="UniProtKB-KW"/>
</dbReference>
<dbReference type="GO" id="GO:0044205">
    <property type="term" value="P:'de novo' UMP biosynthetic process"/>
    <property type="evidence" value="ECO:0007669"/>
    <property type="project" value="UniProtKB-UniRule"/>
</dbReference>
<feature type="binding site" evidence="11 12">
    <location>
        <begin position="68"/>
        <end position="70"/>
    </location>
    <ligand>
        <name>FAD</name>
        <dbReference type="ChEBI" id="CHEBI:57692"/>
    </ligand>
</feature>
<evidence type="ECO:0000256" key="6">
    <source>
        <dbReference type="ARBA" id="ARBA00022827"/>
    </source>
</evidence>
<evidence type="ECO:0000259" key="14">
    <source>
        <dbReference type="PROSITE" id="PS51384"/>
    </source>
</evidence>
<dbReference type="InterPro" id="IPR017938">
    <property type="entry name" value="Riboflavin_synthase-like_b-brl"/>
</dbReference>
<feature type="binding site" evidence="11 12">
    <location>
        <begin position="53"/>
        <end position="56"/>
    </location>
    <ligand>
        <name>FAD</name>
        <dbReference type="ChEBI" id="CHEBI:57692"/>
    </ligand>
</feature>
<sequence length="248" mass="27577">MSLNKINYNTFKVFENKVFSNNIYKLTIKGNFQGIPGQFYMIRGWGKEPILSRPISINYINENEISFLYQVIGRGTKLLSKLKSEDEIQLLGPLGNGFDVENIKGNIAVISGGIGIAPMMYLIKQLKDCNIDLYSGFKDSVYGIEEVRENIKSLNIATDSGKVGHKGYITDIFKPELYDKVLCCGPEVMTKKVIRMCRDNKIPLSVSLENKMACGIGACLVCTCSTKLGNKKTCKDGPVFSGEDIIIE</sequence>
<comment type="caution">
    <text evidence="15">The sequence shown here is derived from an EMBL/GenBank/DDBJ whole genome shotgun (WGS) entry which is preliminary data.</text>
</comment>
<name>A0A1E8EZ70_9CLOT</name>
<evidence type="ECO:0000256" key="13">
    <source>
        <dbReference type="PIRSR" id="PIRSR006816-2"/>
    </source>
</evidence>
<feature type="domain" description="FAD-binding FR-type" evidence="14">
    <location>
        <begin position="6"/>
        <end position="100"/>
    </location>
</feature>
<dbReference type="NCBIfam" id="NF000798">
    <property type="entry name" value="PRK00054.1-3"/>
    <property type="match status" value="1"/>
</dbReference>
<dbReference type="InterPro" id="IPR039261">
    <property type="entry name" value="FNR_nucleotide-bd"/>
</dbReference>
<proteinExistence type="inferred from homology"/>
<dbReference type="GO" id="GO:0016491">
    <property type="term" value="F:oxidoreductase activity"/>
    <property type="evidence" value="ECO:0007669"/>
    <property type="project" value="InterPro"/>
</dbReference>
<gene>
    <name evidence="15" type="primary">pyrK_3</name>
    <name evidence="11" type="synonym">pyrK</name>
    <name evidence="15" type="ORF">CLOACE_11830</name>
</gene>
<comment type="cofactor">
    <cofactor evidence="11">
        <name>[2Fe-2S] cluster</name>
        <dbReference type="ChEBI" id="CHEBI:190135"/>
    </cofactor>
    <text evidence="11">Binds 1 [2Fe-2S] cluster per subunit.</text>
</comment>
<evidence type="ECO:0000256" key="1">
    <source>
        <dbReference type="ARBA" id="ARBA00006422"/>
    </source>
</evidence>
<evidence type="ECO:0000256" key="11">
    <source>
        <dbReference type="HAMAP-Rule" id="MF_01211"/>
    </source>
</evidence>
<dbReference type="GO" id="GO:0009055">
    <property type="term" value="F:electron transfer activity"/>
    <property type="evidence" value="ECO:0007669"/>
    <property type="project" value="UniProtKB-UniRule"/>
</dbReference>
<dbReference type="AlphaFoldDB" id="A0A1E8EZ70"/>
<dbReference type="PANTHER" id="PTHR43513:SF3">
    <property type="entry name" value="DIHYDROOROTATE DEHYDROGENASE B (NAD(+)), ELECTRON TRANSFER SUBUNIT-RELATED"/>
    <property type="match status" value="1"/>
</dbReference>
<feature type="binding site" evidence="11 13">
    <location>
        <position position="234"/>
    </location>
    <ligand>
        <name>[2Fe-2S] cluster</name>
        <dbReference type="ChEBI" id="CHEBI:190135"/>
    </ligand>
</feature>
<comment type="pathway">
    <text evidence="11">Pyrimidine metabolism; UMP biosynthesis via de novo pathway; orotate from (S)-dihydroorotate (NAD(+) route): step 1/1.</text>
</comment>
<dbReference type="PROSITE" id="PS51384">
    <property type="entry name" value="FAD_FR"/>
    <property type="match status" value="1"/>
</dbReference>
<protein>
    <recommendedName>
        <fullName evidence="11">Dihydroorotate dehydrogenase B (NAD(+)), electron transfer subunit</fullName>
    </recommendedName>
    <alternativeName>
        <fullName evidence="11">Dihydroorotate oxidase B, electron transfer subunit</fullName>
    </alternativeName>
</protein>
<keyword evidence="5 11" id="KW-0479">Metal-binding</keyword>
<comment type="cofactor">
    <cofactor evidence="13">
        <name>[2Fe-2S] cluster</name>
        <dbReference type="ChEBI" id="CHEBI:190135"/>
    </cofactor>
    <text evidence="13">Binds 1 [2Fe-2S] cluster per subunit.</text>
</comment>
<keyword evidence="7 11" id="KW-0665">Pyrimidine biosynthesis</keyword>
<dbReference type="HAMAP" id="MF_01211">
    <property type="entry name" value="DHODB_Fe_S_bind"/>
    <property type="match status" value="1"/>
</dbReference>
<evidence type="ECO:0000313" key="16">
    <source>
        <dbReference type="Proteomes" id="UP000175744"/>
    </source>
</evidence>